<evidence type="ECO:0000259" key="11">
    <source>
        <dbReference type="PROSITE" id="PS51755"/>
    </source>
</evidence>
<dbReference type="Proteomes" id="UP000036700">
    <property type="component" value="Chromosome"/>
</dbReference>
<dbReference type="InterPro" id="IPR011006">
    <property type="entry name" value="CheY-like_superfamily"/>
</dbReference>
<feature type="modified residue" description="4-aspartylphosphate" evidence="8">
    <location>
        <position position="56"/>
    </location>
</feature>
<dbReference type="PROSITE" id="PS51755">
    <property type="entry name" value="OMPR_PHOB"/>
    <property type="match status" value="1"/>
</dbReference>
<dbReference type="PANTHER" id="PTHR48111:SF50">
    <property type="entry name" value="KDP OPERON TRANSCRIPTIONAL REGULATORY PROTEIN KDPE"/>
    <property type="match status" value="1"/>
</dbReference>
<keyword evidence="3 8" id="KW-0597">Phosphoprotein</keyword>
<dbReference type="PATRIC" id="fig|445709.3.peg.516"/>
<dbReference type="GO" id="GO:0032993">
    <property type="term" value="C:protein-DNA complex"/>
    <property type="evidence" value="ECO:0007669"/>
    <property type="project" value="TreeGrafter"/>
</dbReference>
<dbReference type="Pfam" id="PF00072">
    <property type="entry name" value="Response_reg"/>
    <property type="match status" value="1"/>
</dbReference>
<protein>
    <submittedName>
        <fullName evidence="12">Two-component system response regulator</fullName>
    </submittedName>
</protein>
<evidence type="ECO:0000256" key="6">
    <source>
        <dbReference type="ARBA" id="ARBA00023125"/>
    </source>
</evidence>
<proteinExistence type="predicted"/>
<keyword evidence="7" id="KW-0804">Transcription</keyword>
<evidence type="ECO:0000259" key="10">
    <source>
        <dbReference type="PROSITE" id="PS50110"/>
    </source>
</evidence>
<dbReference type="SMART" id="SM00448">
    <property type="entry name" value="REC"/>
    <property type="match status" value="1"/>
</dbReference>
<evidence type="ECO:0000313" key="13">
    <source>
        <dbReference type="Proteomes" id="UP000036700"/>
    </source>
</evidence>
<keyword evidence="2" id="KW-0963">Cytoplasm</keyword>
<dbReference type="SUPFAM" id="SSF52172">
    <property type="entry name" value="CheY-like"/>
    <property type="match status" value="1"/>
</dbReference>
<dbReference type="Gene3D" id="1.10.10.10">
    <property type="entry name" value="Winged helix-like DNA-binding domain superfamily/Winged helix DNA-binding domain"/>
    <property type="match status" value="1"/>
</dbReference>
<evidence type="ECO:0000256" key="8">
    <source>
        <dbReference type="PROSITE-ProRule" id="PRU00169"/>
    </source>
</evidence>
<organism evidence="12 13">
    <name type="scientific">Pandoraea thiooxydans</name>
    <dbReference type="NCBI Taxonomy" id="445709"/>
    <lineage>
        <taxon>Bacteria</taxon>
        <taxon>Pseudomonadati</taxon>
        <taxon>Pseudomonadota</taxon>
        <taxon>Betaproteobacteria</taxon>
        <taxon>Burkholderiales</taxon>
        <taxon>Burkholderiaceae</taxon>
        <taxon>Pandoraea</taxon>
    </lineage>
</organism>
<dbReference type="GO" id="GO:0042802">
    <property type="term" value="F:identical protein binding"/>
    <property type="evidence" value="ECO:0007669"/>
    <property type="project" value="UniProtKB-ARBA"/>
</dbReference>
<dbReference type="NCBIfam" id="NF007820">
    <property type="entry name" value="PRK10529.1"/>
    <property type="match status" value="1"/>
</dbReference>
<dbReference type="Gene3D" id="3.40.50.2300">
    <property type="match status" value="1"/>
</dbReference>
<keyword evidence="4" id="KW-0902">Two-component regulatory system</keyword>
<dbReference type="GO" id="GO:0005829">
    <property type="term" value="C:cytosol"/>
    <property type="evidence" value="ECO:0007669"/>
    <property type="project" value="TreeGrafter"/>
</dbReference>
<keyword evidence="13" id="KW-1185">Reference proteome</keyword>
<dbReference type="GO" id="GO:0045893">
    <property type="term" value="P:positive regulation of DNA-templated transcription"/>
    <property type="evidence" value="ECO:0007669"/>
    <property type="project" value="UniProtKB-ARBA"/>
</dbReference>
<comment type="subcellular location">
    <subcellularLocation>
        <location evidence="1">Cytoplasm</location>
    </subcellularLocation>
</comment>
<evidence type="ECO:0000256" key="4">
    <source>
        <dbReference type="ARBA" id="ARBA00023012"/>
    </source>
</evidence>
<dbReference type="KEGG" id="ptx:ABW99_02370"/>
<dbReference type="InterPro" id="IPR039420">
    <property type="entry name" value="WalR-like"/>
</dbReference>
<dbReference type="InterPro" id="IPR036388">
    <property type="entry name" value="WH-like_DNA-bd_sf"/>
</dbReference>
<dbReference type="Pfam" id="PF00486">
    <property type="entry name" value="Trans_reg_C"/>
    <property type="match status" value="1"/>
</dbReference>
<dbReference type="RefSeq" id="WP_047212783.1">
    <property type="nucleotide sequence ID" value="NZ_CP011568.3"/>
</dbReference>
<dbReference type="PROSITE" id="PS50110">
    <property type="entry name" value="RESPONSE_REGULATORY"/>
    <property type="match status" value="1"/>
</dbReference>
<dbReference type="InterPro" id="IPR001789">
    <property type="entry name" value="Sig_transdc_resp-reg_receiver"/>
</dbReference>
<dbReference type="Gene3D" id="6.10.250.690">
    <property type="match status" value="1"/>
</dbReference>
<dbReference type="CDD" id="cd17620">
    <property type="entry name" value="REC_OmpR_KdpE-like"/>
    <property type="match status" value="1"/>
</dbReference>
<feature type="domain" description="Response regulatory" evidence="10">
    <location>
        <begin position="7"/>
        <end position="120"/>
    </location>
</feature>
<keyword evidence="5" id="KW-0805">Transcription regulation</keyword>
<sequence length="235" mass="26360">MSEPSVSVVVIEDEKQIRRFLRASLEAEGMQVHEADTGRQGLIEAATRKPDLAIVDLGLPDIDGLEVIRELRTWSALPIIVLSARSEEREKVAALDAGADDYLSKPFGVSELLARIRAQLRRHYRAGSASEAQGESFAFGDIELDLVRRRVVRGGVAIHLTPIEYRLLVTLVRHAGRVLTHRQLLKEVWGPSHVDSNHYLRIYMGHLRQKLEVDPAQPRHILTETGVGYRLEVDA</sequence>
<dbReference type="InterPro" id="IPR001867">
    <property type="entry name" value="OmpR/PhoB-type_DNA-bd"/>
</dbReference>
<dbReference type="GO" id="GO:0000987">
    <property type="term" value="F:cis-regulatory region sequence-specific DNA binding"/>
    <property type="evidence" value="ECO:0007669"/>
    <property type="project" value="UniProtKB-ARBA"/>
</dbReference>
<accession>A0A0G3ERA9</accession>
<gene>
    <name evidence="12" type="ORF">ABW99_02370</name>
</gene>
<dbReference type="GO" id="GO:0000156">
    <property type="term" value="F:phosphorelay response regulator activity"/>
    <property type="evidence" value="ECO:0007669"/>
    <property type="project" value="TreeGrafter"/>
</dbReference>
<evidence type="ECO:0000256" key="7">
    <source>
        <dbReference type="ARBA" id="ARBA00023163"/>
    </source>
</evidence>
<dbReference type="PANTHER" id="PTHR48111">
    <property type="entry name" value="REGULATOR OF RPOS"/>
    <property type="match status" value="1"/>
</dbReference>
<dbReference type="FunFam" id="1.10.10.10:FF:000210">
    <property type="entry name" value="Winged-helix transcriptional response regulator KdpE"/>
    <property type="match status" value="1"/>
</dbReference>
<dbReference type="OrthoDB" id="9802426at2"/>
<keyword evidence="6 9" id="KW-0238">DNA-binding</keyword>
<dbReference type="FunFam" id="3.40.50.2300:FF:000021">
    <property type="entry name" value="Two-component system response regulator KdpE"/>
    <property type="match status" value="1"/>
</dbReference>
<evidence type="ECO:0000256" key="3">
    <source>
        <dbReference type="ARBA" id="ARBA00022553"/>
    </source>
</evidence>
<dbReference type="CDD" id="cd00383">
    <property type="entry name" value="trans_reg_C"/>
    <property type="match status" value="1"/>
</dbReference>
<dbReference type="AlphaFoldDB" id="A0A0G3ERA9"/>
<reference evidence="13" key="1">
    <citation type="submission" date="2015-06" db="EMBL/GenBank/DDBJ databases">
        <authorList>
            <person name="Lim Y.L."/>
            <person name="Ee R."/>
            <person name="Yong D."/>
            <person name="How K.Y."/>
            <person name="Yin W.F."/>
            <person name="Chan K.G."/>
        </authorList>
    </citation>
    <scope>NUCLEOTIDE SEQUENCE [LARGE SCALE GENOMIC DNA]</scope>
    <source>
        <strain evidence="13">DSM 25325</strain>
    </source>
</reference>
<evidence type="ECO:0000313" key="12">
    <source>
        <dbReference type="EMBL" id="AKJ67246.1"/>
    </source>
</evidence>
<evidence type="ECO:0000256" key="2">
    <source>
        <dbReference type="ARBA" id="ARBA00022490"/>
    </source>
</evidence>
<evidence type="ECO:0000256" key="5">
    <source>
        <dbReference type="ARBA" id="ARBA00023015"/>
    </source>
</evidence>
<dbReference type="EMBL" id="CP011568">
    <property type="protein sequence ID" value="AKJ67246.1"/>
    <property type="molecule type" value="Genomic_DNA"/>
</dbReference>
<evidence type="ECO:0000256" key="1">
    <source>
        <dbReference type="ARBA" id="ARBA00004496"/>
    </source>
</evidence>
<evidence type="ECO:0000256" key="9">
    <source>
        <dbReference type="PROSITE-ProRule" id="PRU01091"/>
    </source>
</evidence>
<dbReference type="SMART" id="SM00862">
    <property type="entry name" value="Trans_reg_C"/>
    <property type="match status" value="1"/>
</dbReference>
<name>A0A0G3ERA9_9BURK</name>
<dbReference type="STRING" id="445709.ABW99_02370"/>
<feature type="DNA-binding region" description="OmpR/PhoB-type" evidence="9">
    <location>
        <begin position="134"/>
        <end position="233"/>
    </location>
</feature>
<feature type="domain" description="OmpR/PhoB-type" evidence="11">
    <location>
        <begin position="134"/>
        <end position="233"/>
    </location>
</feature>